<dbReference type="OrthoDB" id="687326at2759"/>
<dbReference type="PANTHER" id="PTHR34998:SF9">
    <property type="entry name" value="OS04G0357400 PROTEIN"/>
    <property type="match status" value="1"/>
</dbReference>
<gene>
    <name evidence="3" type="primary">LOC123430184</name>
</gene>
<dbReference type="KEGG" id="hvg:123430184"/>
<reference evidence="3" key="4">
    <citation type="submission" date="2022-01" db="UniProtKB">
        <authorList>
            <consortium name="EnsemblPlants"/>
        </authorList>
    </citation>
    <scope>IDENTIFICATION</scope>
    <source>
        <strain evidence="3">subsp. vulgare</strain>
    </source>
</reference>
<name>F2EEA4_HORVV</name>
<keyword evidence="4" id="KW-1185">Reference proteome</keyword>
<dbReference type="PANTHER" id="PTHR34998">
    <property type="entry name" value="OS04G0357400 PROTEIN-RELATED"/>
    <property type="match status" value="1"/>
</dbReference>
<sequence length="102" mass="10498">MDREQARVSLLVVLLTGTVIAVLAASPAAGDTMAGLAGRMGTAYRVDAAAAQKLTPVVHRRVLSSLGNSVLDPNRPACVGRCGAAGQPYTGRGCVRSYQCRG</sequence>
<dbReference type="OMA" id="PNRPACV"/>
<reference evidence="2" key="1">
    <citation type="journal article" date="2011" name="Plant Physiol.">
        <title>Comprehensive sequence analysis of 24,783 barley full-length cDNAs derived from 12 clone libraries.</title>
        <authorList>
            <person name="Matsumoto T."/>
            <person name="Tanaka T."/>
            <person name="Sakai H."/>
            <person name="Amano N."/>
            <person name="Kanamori H."/>
            <person name="Kurita K."/>
            <person name="Kikuta A."/>
            <person name="Kamiya K."/>
            <person name="Yamamoto M."/>
            <person name="Ikawa H."/>
            <person name="Fujii N."/>
            <person name="Hori K."/>
            <person name="Itoh T."/>
            <person name="Sato K."/>
        </authorList>
    </citation>
    <scope>NUCLEOTIDE SEQUENCE</scope>
    <source>
        <tissue evidence="2">Flower</tissue>
    </source>
</reference>
<protein>
    <submittedName>
        <fullName evidence="2">Predicted protein</fullName>
    </submittedName>
</protein>
<evidence type="ECO:0000256" key="1">
    <source>
        <dbReference type="SAM" id="SignalP"/>
    </source>
</evidence>
<organism evidence="2">
    <name type="scientific">Hordeum vulgare subsp. vulgare</name>
    <name type="common">Domesticated barley</name>
    <dbReference type="NCBI Taxonomy" id="112509"/>
    <lineage>
        <taxon>Eukaryota</taxon>
        <taxon>Viridiplantae</taxon>
        <taxon>Streptophyta</taxon>
        <taxon>Embryophyta</taxon>
        <taxon>Tracheophyta</taxon>
        <taxon>Spermatophyta</taxon>
        <taxon>Magnoliopsida</taxon>
        <taxon>Liliopsida</taxon>
        <taxon>Poales</taxon>
        <taxon>Poaceae</taxon>
        <taxon>BOP clade</taxon>
        <taxon>Pooideae</taxon>
        <taxon>Triticodae</taxon>
        <taxon>Triticeae</taxon>
        <taxon>Hordeinae</taxon>
        <taxon>Hordeum</taxon>
    </lineage>
</organism>
<feature type="chain" id="PRO_5015090912" evidence="1">
    <location>
        <begin position="25"/>
        <end position="102"/>
    </location>
</feature>
<dbReference type="Proteomes" id="UP000011116">
    <property type="component" value="Chromosome 2H"/>
</dbReference>
<dbReference type="EMBL" id="AK374480">
    <property type="protein sequence ID" value="BAK05676.1"/>
    <property type="molecule type" value="mRNA"/>
</dbReference>
<dbReference type="Gramene" id="HORVU.MOREX.r2.2HG0132590.1">
    <property type="protein sequence ID" value="HORVU.MOREX.r2.2HG0132590.1.CDS.1"/>
    <property type="gene ID" value="HORVU.MOREX.r2.2HG0132590"/>
</dbReference>
<proteinExistence type="evidence at transcript level"/>
<reference evidence="3" key="3">
    <citation type="submission" date="2020-10" db="EMBL/GenBank/DDBJ databases">
        <authorList>
            <person name="Scholz U."/>
            <person name="Mascher M."/>
            <person name="Fiebig A."/>
        </authorList>
    </citation>
    <scope>NUCLEOTIDE SEQUENCE [LARGE SCALE GENOMIC DNA]</scope>
    <source>
        <strain evidence="3">cv. Morex</strain>
    </source>
</reference>
<dbReference type="AlphaFoldDB" id="F2EEA4"/>
<evidence type="ECO:0000313" key="4">
    <source>
        <dbReference type="Proteomes" id="UP000011116"/>
    </source>
</evidence>
<dbReference type="RefSeq" id="XP_044970011.1">
    <property type="nucleotide sequence ID" value="XM_045114076.1"/>
</dbReference>
<evidence type="ECO:0000313" key="3">
    <source>
        <dbReference type="EnsemblPlants" id="HORVU.MOREX.r3.2HG0160680.1.CDS1"/>
    </source>
</evidence>
<reference evidence="4" key="2">
    <citation type="journal article" date="2012" name="Nature">
        <title>A physical, genetic and functional sequence assembly of the barley genome.</title>
        <authorList>
            <consortium name="The International Barley Genome Sequencing Consortium"/>
            <person name="Mayer K.F."/>
            <person name="Waugh R."/>
            <person name="Brown J.W."/>
            <person name="Schulman A."/>
            <person name="Langridge P."/>
            <person name="Platzer M."/>
            <person name="Fincher G.B."/>
            <person name="Muehlbauer G.J."/>
            <person name="Sato K."/>
            <person name="Close T.J."/>
            <person name="Wise R.P."/>
            <person name="Stein N."/>
        </authorList>
    </citation>
    <scope>NUCLEOTIDE SEQUENCE [LARGE SCALE GENOMIC DNA]</scope>
    <source>
        <strain evidence="4">cv. Morex</strain>
    </source>
</reference>
<feature type="signal peptide" evidence="1">
    <location>
        <begin position="1"/>
        <end position="24"/>
    </location>
</feature>
<dbReference type="EnsemblPlants" id="HORVU.MOREX.r3.2HG0160680.1">
    <property type="protein sequence ID" value="HORVU.MOREX.r3.2HG0160680.1.CDS1"/>
    <property type="gene ID" value="HORVU.MOREX.r3.2HG0160680"/>
</dbReference>
<keyword evidence="1" id="KW-0732">Signal</keyword>
<dbReference type="GeneID" id="123430184"/>
<dbReference type="Gramene" id="HORVU.MOREX.r3.2HG0160680.1">
    <property type="protein sequence ID" value="HORVU.MOREX.r3.2HG0160680.1.CDS1"/>
    <property type="gene ID" value="HORVU.MOREX.r3.2HG0160680"/>
</dbReference>
<evidence type="ECO:0000313" key="2">
    <source>
        <dbReference type="EMBL" id="BAK05676.1"/>
    </source>
</evidence>
<accession>F2EEA4</accession>